<evidence type="ECO:0000256" key="2">
    <source>
        <dbReference type="SAM" id="SignalP"/>
    </source>
</evidence>
<dbReference type="RefSeq" id="WP_007915836.1">
    <property type="nucleotide sequence ID" value="NZ_ADVG01000003.1"/>
</dbReference>
<comment type="caution">
    <text evidence="3">The sequence shown here is derived from an EMBL/GenBank/DDBJ whole genome shotgun (WGS) entry which is preliminary data.</text>
</comment>
<feature type="region of interest" description="Disordered" evidence="1">
    <location>
        <begin position="43"/>
        <end position="67"/>
    </location>
</feature>
<sequence>MPSSMYRQNLYFAYTPWHRRRFICSLFFVCLMVVLAACSGGPTTSSDSGTQPTSQALTPTPSPRKGPAARTILYKADWARGIAGWEGATGWQVQHGELYSKGGAQDVLTVPFVAPTTMYAVEIHIQVSGYSAPSGGSFIFSTPHTGEIDGYNAGASGLLSKLPTIGGLHPQLQAMIDPPANVVQSQPPFDYDPRMEPHVYRLEIRDNILEFFADGVKAFTVASASSPNLSQGPLRIKSHGITLRVSSLTITAL</sequence>
<dbReference type="Proteomes" id="UP000004508">
    <property type="component" value="Unassembled WGS sequence"/>
</dbReference>
<dbReference type="EMBL" id="ADVG01000003">
    <property type="protein sequence ID" value="EFH84371.1"/>
    <property type="molecule type" value="Genomic_DNA"/>
</dbReference>
<feature type="signal peptide" evidence="2">
    <location>
        <begin position="1"/>
        <end position="36"/>
    </location>
</feature>
<keyword evidence="4" id="KW-1185">Reference proteome</keyword>
<feature type="compositionally biased region" description="Low complexity" evidence="1">
    <location>
        <begin position="43"/>
        <end position="55"/>
    </location>
</feature>
<protein>
    <recommendedName>
        <fullName evidence="5">3-keto-disaccharide hydrolase domain-containing protein</fullName>
    </recommendedName>
</protein>
<dbReference type="AlphaFoldDB" id="D6TVY8"/>
<dbReference type="InParanoid" id="D6TVY8"/>
<accession>D6TVY8</accession>
<evidence type="ECO:0008006" key="5">
    <source>
        <dbReference type="Google" id="ProtNLM"/>
    </source>
</evidence>
<reference evidence="3 4" key="1">
    <citation type="journal article" date="2011" name="Stand. Genomic Sci.">
        <title>Non-contiguous finished genome sequence and contextual data of the filamentous soil bacterium Ktedonobacter racemifer type strain (SOSP1-21).</title>
        <authorList>
            <person name="Chang Y.J."/>
            <person name="Land M."/>
            <person name="Hauser L."/>
            <person name="Chertkov O."/>
            <person name="Del Rio T.G."/>
            <person name="Nolan M."/>
            <person name="Copeland A."/>
            <person name="Tice H."/>
            <person name="Cheng J.F."/>
            <person name="Lucas S."/>
            <person name="Han C."/>
            <person name="Goodwin L."/>
            <person name="Pitluck S."/>
            <person name="Ivanova N."/>
            <person name="Ovchinikova G."/>
            <person name="Pati A."/>
            <person name="Chen A."/>
            <person name="Palaniappan K."/>
            <person name="Mavromatis K."/>
            <person name="Liolios K."/>
            <person name="Brettin T."/>
            <person name="Fiebig A."/>
            <person name="Rohde M."/>
            <person name="Abt B."/>
            <person name="Goker M."/>
            <person name="Detter J.C."/>
            <person name="Woyke T."/>
            <person name="Bristow J."/>
            <person name="Eisen J.A."/>
            <person name="Markowitz V."/>
            <person name="Hugenholtz P."/>
            <person name="Kyrpides N.C."/>
            <person name="Klenk H.P."/>
            <person name="Lapidus A."/>
        </authorList>
    </citation>
    <scope>NUCLEOTIDE SEQUENCE [LARGE SCALE GENOMIC DNA]</scope>
    <source>
        <strain evidence="4">DSM 44963</strain>
    </source>
</reference>
<feature type="chain" id="PRO_5003088600" description="3-keto-disaccharide hydrolase domain-containing protein" evidence="2">
    <location>
        <begin position="37"/>
        <end position="253"/>
    </location>
</feature>
<dbReference type="OrthoDB" id="157864at2"/>
<evidence type="ECO:0000256" key="1">
    <source>
        <dbReference type="SAM" id="MobiDB-lite"/>
    </source>
</evidence>
<evidence type="ECO:0000313" key="4">
    <source>
        <dbReference type="Proteomes" id="UP000004508"/>
    </source>
</evidence>
<name>D6TVY8_KTERA</name>
<proteinExistence type="predicted"/>
<organism evidence="3 4">
    <name type="scientific">Ktedonobacter racemifer DSM 44963</name>
    <dbReference type="NCBI Taxonomy" id="485913"/>
    <lineage>
        <taxon>Bacteria</taxon>
        <taxon>Bacillati</taxon>
        <taxon>Chloroflexota</taxon>
        <taxon>Ktedonobacteria</taxon>
        <taxon>Ktedonobacterales</taxon>
        <taxon>Ktedonobacteraceae</taxon>
        <taxon>Ktedonobacter</taxon>
    </lineage>
</organism>
<gene>
    <name evidence="3" type="ORF">Krac_5402</name>
</gene>
<keyword evidence="2" id="KW-0732">Signal</keyword>
<evidence type="ECO:0000313" key="3">
    <source>
        <dbReference type="EMBL" id="EFH84371.1"/>
    </source>
</evidence>